<evidence type="ECO:0000313" key="9">
    <source>
        <dbReference type="Proteomes" id="UP000694408"/>
    </source>
</evidence>
<evidence type="ECO:0000256" key="6">
    <source>
        <dbReference type="ARBA" id="ARBA00023319"/>
    </source>
</evidence>
<dbReference type="PANTHER" id="PTHR24100:SF130">
    <property type="entry name" value="BUTYROPHILIN-LIKE PROTEIN 9"/>
    <property type="match status" value="1"/>
</dbReference>
<dbReference type="GO" id="GO:0001817">
    <property type="term" value="P:regulation of cytokine production"/>
    <property type="evidence" value="ECO:0007669"/>
    <property type="project" value="TreeGrafter"/>
</dbReference>
<dbReference type="GO" id="GO:0009897">
    <property type="term" value="C:external side of plasma membrane"/>
    <property type="evidence" value="ECO:0007669"/>
    <property type="project" value="TreeGrafter"/>
</dbReference>
<dbReference type="GO" id="GO:1903037">
    <property type="term" value="P:regulation of leukocyte cell-cell adhesion"/>
    <property type="evidence" value="ECO:0007669"/>
    <property type="project" value="UniProtKB-ARBA"/>
</dbReference>
<dbReference type="InterPro" id="IPR007110">
    <property type="entry name" value="Ig-like_dom"/>
</dbReference>
<dbReference type="FunFam" id="2.60.40.10:FF:000142">
    <property type="entry name" value="V-set domain-containing T-cell activation inhibitor 1"/>
    <property type="match status" value="1"/>
</dbReference>
<evidence type="ECO:0000256" key="1">
    <source>
        <dbReference type="ARBA" id="ARBA00004370"/>
    </source>
</evidence>
<evidence type="ECO:0000313" key="8">
    <source>
        <dbReference type="Ensembl" id="ENSJHYP00000024500.1"/>
    </source>
</evidence>
<dbReference type="InterPro" id="IPR013106">
    <property type="entry name" value="Ig_V-set"/>
</dbReference>
<dbReference type="SUPFAM" id="SSF48726">
    <property type="entry name" value="Immunoglobulin"/>
    <property type="match status" value="1"/>
</dbReference>
<sequence>MEFAVSIHFPSISQCFTSQEIEFAPTAPVLGIIGEPVLLPCRVGAALAARDFSVRWTFHVGRSRWIPVSSYGGKGGGEEPDRRYRGRAELFHREFRAGNASLLLRDVRSSDQGSYGCRVSVQDESWEVLLELQVAELLEKLHP</sequence>
<dbReference type="SMART" id="SM00409">
    <property type="entry name" value="IG"/>
    <property type="match status" value="1"/>
</dbReference>
<dbReference type="OMA" id="MEFAVSI"/>
<dbReference type="PANTHER" id="PTHR24100">
    <property type="entry name" value="BUTYROPHILIN"/>
    <property type="match status" value="1"/>
</dbReference>
<reference evidence="8" key="1">
    <citation type="submission" date="2025-08" db="UniProtKB">
        <authorList>
            <consortium name="Ensembl"/>
        </authorList>
    </citation>
    <scope>IDENTIFICATION</scope>
</reference>
<dbReference type="Gene3D" id="2.60.40.10">
    <property type="entry name" value="Immunoglobulins"/>
    <property type="match status" value="1"/>
</dbReference>
<feature type="domain" description="Ig-like" evidence="7">
    <location>
        <begin position="10"/>
        <end position="120"/>
    </location>
</feature>
<proteinExistence type="predicted"/>
<keyword evidence="6" id="KW-0393">Immunoglobulin domain</keyword>
<keyword evidence="2" id="KW-0732">Signal</keyword>
<protein>
    <recommendedName>
        <fullName evidence="7">Ig-like domain-containing protein</fullName>
    </recommendedName>
</protein>
<name>A0A8C5JS38_JUNHY</name>
<dbReference type="GO" id="GO:0005102">
    <property type="term" value="F:signaling receptor binding"/>
    <property type="evidence" value="ECO:0007669"/>
    <property type="project" value="TreeGrafter"/>
</dbReference>
<evidence type="ECO:0000256" key="3">
    <source>
        <dbReference type="ARBA" id="ARBA00023136"/>
    </source>
</evidence>
<accession>A0A8C5JS38</accession>
<comment type="subcellular location">
    <subcellularLocation>
        <location evidence="1">Membrane</location>
    </subcellularLocation>
</comment>
<evidence type="ECO:0000256" key="4">
    <source>
        <dbReference type="ARBA" id="ARBA00023157"/>
    </source>
</evidence>
<dbReference type="InterPro" id="IPR050504">
    <property type="entry name" value="IgSF_BTN/MOG"/>
</dbReference>
<organism evidence="8 9">
    <name type="scientific">Junco hyemalis</name>
    <name type="common">Dark-eyed junco</name>
    <dbReference type="NCBI Taxonomy" id="40217"/>
    <lineage>
        <taxon>Eukaryota</taxon>
        <taxon>Metazoa</taxon>
        <taxon>Chordata</taxon>
        <taxon>Craniata</taxon>
        <taxon>Vertebrata</taxon>
        <taxon>Euteleostomi</taxon>
        <taxon>Archelosauria</taxon>
        <taxon>Archosauria</taxon>
        <taxon>Dinosauria</taxon>
        <taxon>Saurischia</taxon>
        <taxon>Theropoda</taxon>
        <taxon>Coelurosauria</taxon>
        <taxon>Aves</taxon>
        <taxon>Neognathae</taxon>
        <taxon>Neoaves</taxon>
        <taxon>Telluraves</taxon>
        <taxon>Australaves</taxon>
        <taxon>Passeriformes</taxon>
        <taxon>Passerellidae</taxon>
        <taxon>Junco</taxon>
    </lineage>
</organism>
<evidence type="ECO:0000256" key="2">
    <source>
        <dbReference type="ARBA" id="ARBA00022729"/>
    </source>
</evidence>
<dbReference type="Proteomes" id="UP000694408">
    <property type="component" value="Unplaced"/>
</dbReference>
<dbReference type="InterPro" id="IPR013783">
    <property type="entry name" value="Ig-like_fold"/>
</dbReference>
<dbReference type="Ensembl" id="ENSJHYT00000029531.1">
    <property type="protein sequence ID" value="ENSJHYP00000024500.1"/>
    <property type="gene ID" value="ENSJHYG00000018395.1"/>
</dbReference>
<dbReference type="PROSITE" id="PS50835">
    <property type="entry name" value="IG_LIKE"/>
    <property type="match status" value="1"/>
</dbReference>
<dbReference type="AlphaFoldDB" id="A0A8C5JS38"/>
<dbReference type="InterPro" id="IPR003599">
    <property type="entry name" value="Ig_sub"/>
</dbReference>
<dbReference type="Pfam" id="PF07686">
    <property type="entry name" value="V-set"/>
    <property type="match status" value="1"/>
</dbReference>
<dbReference type="GO" id="GO:0050852">
    <property type="term" value="P:T cell receptor signaling pathway"/>
    <property type="evidence" value="ECO:0007669"/>
    <property type="project" value="TreeGrafter"/>
</dbReference>
<reference evidence="8" key="2">
    <citation type="submission" date="2025-09" db="UniProtKB">
        <authorList>
            <consortium name="Ensembl"/>
        </authorList>
    </citation>
    <scope>IDENTIFICATION</scope>
</reference>
<keyword evidence="4" id="KW-1015">Disulfide bond</keyword>
<keyword evidence="9" id="KW-1185">Reference proteome</keyword>
<evidence type="ECO:0000256" key="5">
    <source>
        <dbReference type="ARBA" id="ARBA00023180"/>
    </source>
</evidence>
<keyword evidence="5" id="KW-0325">Glycoprotein</keyword>
<dbReference type="InterPro" id="IPR036179">
    <property type="entry name" value="Ig-like_dom_sf"/>
</dbReference>
<keyword evidence="3" id="KW-0472">Membrane</keyword>
<evidence type="ECO:0000259" key="7">
    <source>
        <dbReference type="PROSITE" id="PS50835"/>
    </source>
</evidence>
<dbReference type="GO" id="GO:0050863">
    <property type="term" value="P:regulation of T cell activation"/>
    <property type="evidence" value="ECO:0007669"/>
    <property type="project" value="UniProtKB-ARBA"/>
</dbReference>